<comment type="similarity">
    <text evidence="2">Belongs to the sulfatase family.</text>
</comment>
<dbReference type="PANTHER" id="PTHR10342:SF264">
    <property type="entry name" value="MIP05773P-RELATED"/>
    <property type="match status" value="1"/>
</dbReference>
<protein>
    <submittedName>
        <fullName evidence="10">Arylsulfatase B-like</fullName>
    </submittedName>
</protein>
<comment type="cofactor">
    <cofactor evidence="1">
        <name>Ca(2+)</name>
        <dbReference type="ChEBI" id="CHEBI:29108"/>
    </cofactor>
</comment>
<keyword evidence="7" id="KW-0472">Membrane</keyword>
<feature type="transmembrane region" description="Helical" evidence="7">
    <location>
        <begin position="535"/>
        <end position="553"/>
    </location>
</feature>
<evidence type="ECO:0000256" key="4">
    <source>
        <dbReference type="ARBA" id="ARBA00022837"/>
    </source>
</evidence>
<evidence type="ECO:0000256" key="2">
    <source>
        <dbReference type="ARBA" id="ARBA00008779"/>
    </source>
</evidence>
<dbReference type="SUPFAM" id="SSF53649">
    <property type="entry name" value="Alkaline phosphatase-like"/>
    <property type="match status" value="1"/>
</dbReference>
<evidence type="ECO:0000256" key="3">
    <source>
        <dbReference type="ARBA" id="ARBA00022723"/>
    </source>
</evidence>
<gene>
    <name evidence="10" type="primary">LOC105434003</name>
</gene>
<evidence type="ECO:0000259" key="8">
    <source>
        <dbReference type="Pfam" id="PF00884"/>
    </source>
</evidence>
<name>A0A6I9WUF7_9HYME</name>
<dbReference type="RefSeq" id="XP_011647856.1">
    <property type="nucleotide sequence ID" value="XM_011649554.2"/>
</dbReference>
<dbReference type="AlphaFoldDB" id="A0A6I9WUF7"/>
<sequence length="554" mass="63545">MTHLFMLWNSIYPVLYFFLLFEATFGFYQSVPHIIVIMADDLGWNDVGFHGSDQIPTPNIDALAYNGIILNRHYVLQSSTPSRTAFFTGKYPIRMGMQGEDIQGGEPRGLPLNIKILPEIYFFTCCVQNMSGYDMHRGDAPAYGLTDKYVTDLFTDEAVRIIQGHEPSRPLYLQISHLAVHAPLENPQDYDHYDKRFIHIREQNRRKYARMVSKLDDSVGRIFHALGNAGMLKNSLILFLTDNGAAPIGKFRNYGSNYPLRGMKYTLYEGGVRGVAVLWSQRLRKAARVCDDLMHITDWLPTLYAAADGDLKDLGEIDGVNQWRMLRDGYPIVRDKLLLNIDEVSKTEGAIYRQYKLLRGSFENGLYDGYYNDFERNFIPMFYFNDSKKNIQEIMPRYTETILNSAVSQGVTSFLGGPATQPSTMIQLRHEATVHCRSNATFYRDNFITCNVTECLFDIEIDPCETKNIVEQYPRIARELDKYLEHYGRNVTVQLKSPVDWLADPRRTNNTWEPWIPSGDLAFHSYNAAVQLVGLAYYFHIGIILVAAMCKAFI</sequence>
<dbReference type="GeneID" id="105434003"/>
<dbReference type="InterPro" id="IPR047115">
    <property type="entry name" value="ARSB"/>
</dbReference>
<dbReference type="Pfam" id="PF00884">
    <property type="entry name" value="Sulfatase"/>
    <property type="match status" value="1"/>
</dbReference>
<organism evidence="9 10">
    <name type="scientific">Pogonomyrmex barbatus</name>
    <name type="common">red harvester ant</name>
    <dbReference type="NCBI Taxonomy" id="144034"/>
    <lineage>
        <taxon>Eukaryota</taxon>
        <taxon>Metazoa</taxon>
        <taxon>Ecdysozoa</taxon>
        <taxon>Arthropoda</taxon>
        <taxon>Hexapoda</taxon>
        <taxon>Insecta</taxon>
        <taxon>Pterygota</taxon>
        <taxon>Neoptera</taxon>
        <taxon>Endopterygota</taxon>
        <taxon>Hymenoptera</taxon>
        <taxon>Apocrita</taxon>
        <taxon>Aculeata</taxon>
        <taxon>Formicoidea</taxon>
        <taxon>Formicidae</taxon>
        <taxon>Myrmicinae</taxon>
        <taxon>Pogonomyrmex</taxon>
    </lineage>
</organism>
<dbReference type="GO" id="GO:0008484">
    <property type="term" value="F:sulfuric ester hydrolase activity"/>
    <property type="evidence" value="ECO:0007669"/>
    <property type="project" value="InterPro"/>
</dbReference>
<evidence type="ECO:0000256" key="6">
    <source>
        <dbReference type="PIRSR" id="PIRSR600917-52"/>
    </source>
</evidence>
<comment type="PTM">
    <text evidence="6">The conversion to 3-oxoalanine (also known as C-formylglycine, FGly), of a serine or cysteine residue in prokaryotes and of a cysteine residue in eukaryotes, is critical for catalytic activity.</text>
</comment>
<keyword evidence="9" id="KW-1185">Reference proteome</keyword>
<dbReference type="Gene3D" id="3.40.720.10">
    <property type="entry name" value="Alkaline Phosphatase, subunit A"/>
    <property type="match status" value="2"/>
</dbReference>
<reference evidence="10" key="1">
    <citation type="submission" date="2025-08" db="UniProtKB">
        <authorList>
            <consortium name="RefSeq"/>
        </authorList>
    </citation>
    <scope>IDENTIFICATION</scope>
</reference>
<dbReference type="Proteomes" id="UP000504615">
    <property type="component" value="Unplaced"/>
</dbReference>
<keyword evidence="7" id="KW-0812">Transmembrane</keyword>
<evidence type="ECO:0000256" key="5">
    <source>
        <dbReference type="ARBA" id="ARBA00023180"/>
    </source>
</evidence>
<dbReference type="GO" id="GO:0046872">
    <property type="term" value="F:metal ion binding"/>
    <property type="evidence" value="ECO:0007669"/>
    <property type="project" value="UniProtKB-KW"/>
</dbReference>
<dbReference type="Gene3D" id="3.30.1120.10">
    <property type="match status" value="1"/>
</dbReference>
<keyword evidence="7" id="KW-1133">Transmembrane helix</keyword>
<keyword evidence="5" id="KW-0325">Glycoprotein</keyword>
<evidence type="ECO:0000313" key="10">
    <source>
        <dbReference type="RefSeq" id="XP_011647856.1"/>
    </source>
</evidence>
<evidence type="ECO:0000256" key="1">
    <source>
        <dbReference type="ARBA" id="ARBA00001913"/>
    </source>
</evidence>
<dbReference type="InterPro" id="IPR017850">
    <property type="entry name" value="Alkaline_phosphatase_core_sf"/>
</dbReference>
<feature type="transmembrane region" description="Helical" evidence="7">
    <location>
        <begin position="7"/>
        <end position="28"/>
    </location>
</feature>
<keyword evidence="3" id="KW-0479">Metal-binding</keyword>
<evidence type="ECO:0000313" key="9">
    <source>
        <dbReference type="Proteomes" id="UP000504615"/>
    </source>
</evidence>
<proteinExistence type="inferred from homology"/>
<dbReference type="PANTHER" id="PTHR10342">
    <property type="entry name" value="ARYLSULFATASE"/>
    <property type="match status" value="1"/>
</dbReference>
<keyword evidence="4" id="KW-0106">Calcium</keyword>
<dbReference type="OrthoDB" id="103349at2759"/>
<feature type="modified residue" description="3-oxoalanine (Ser)" evidence="6">
    <location>
        <position position="79"/>
    </location>
</feature>
<accession>A0A6I9WUF7</accession>
<evidence type="ECO:0000256" key="7">
    <source>
        <dbReference type="SAM" id="Phobius"/>
    </source>
</evidence>
<dbReference type="InterPro" id="IPR000917">
    <property type="entry name" value="Sulfatase_N"/>
</dbReference>
<feature type="domain" description="Sulfatase N-terminal" evidence="8">
    <location>
        <begin position="32"/>
        <end position="308"/>
    </location>
</feature>
<dbReference type="CDD" id="cd16029">
    <property type="entry name" value="4-S"/>
    <property type="match status" value="1"/>
</dbReference>
<dbReference type="KEGG" id="pbar:105434003"/>